<dbReference type="EMBL" id="JAXQNO010000023">
    <property type="protein sequence ID" value="KAK4765494.1"/>
    <property type="molecule type" value="Genomic_DNA"/>
</dbReference>
<evidence type="ECO:0000256" key="17">
    <source>
        <dbReference type="ARBA" id="ARBA00025148"/>
    </source>
</evidence>
<evidence type="ECO:0000256" key="4">
    <source>
        <dbReference type="ARBA" id="ARBA00004496"/>
    </source>
</evidence>
<keyword evidence="19" id="KW-1185">Reference proteome</keyword>
<name>A0AAN7KI42_TRANT</name>
<evidence type="ECO:0000313" key="18">
    <source>
        <dbReference type="EMBL" id="KAK4765494.1"/>
    </source>
</evidence>
<evidence type="ECO:0000256" key="8">
    <source>
        <dbReference type="ARBA" id="ARBA00022490"/>
    </source>
</evidence>
<dbReference type="Gene3D" id="3.30.420.10">
    <property type="entry name" value="Ribonuclease H-like superfamily/Ribonuclease H"/>
    <property type="match status" value="1"/>
</dbReference>
<dbReference type="GO" id="GO:0005737">
    <property type="term" value="C:cytoplasm"/>
    <property type="evidence" value="ECO:0007669"/>
    <property type="project" value="UniProtKB-SubCell"/>
</dbReference>
<evidence type="ECO:0000256" key="2">
    <source>
        <dbReference type="ARBA" id="ARBA00001968"/>
    </source>
</evidence>
<dbReference type="GO" id="GO:0005634">
    <property type="term" value="C:nucleus"/>
    <property type="evidence" value="ECO:0007669"/>
    <property type="project" value="UniProtKB-SubCell"/>
</dbReference>
<keyword evidence="8" id="KW-0963">Cytoplasm</keyword>
<comment type="caution">
    <text evidence="18">The sequence shown here is derived from an EMBL/GenBank/DDBJ whole genome shotgun (WGS) entry which is preliminary data.</text>
</comment>
<evidence type="ECO:0000256" key="15">
    <source>
        <dbReference type="ARBA" id="ARBA00023163"/>
    </source>
</evidence>
<dbReference type="InterPro" id="IPR036397">
    <property type="entry name" value="RNaseH_sf"/>
</dbReference>
<dbReference type="PANTHER" id="PTHR10797">
    <property type="entry name" value="CCR4-NOT TRANSCRIPTION COMPLEX SUBUNIT"/>
    <property type="match status" value="1"/>
</dbReference>
<evidence type="ECO:0000256" key="7">
    <source>
        <dbReference type="ARBA" id="ARBA00012161"/>
    </source>
</evidence>
<dbReference type="SUPFAM" id="SSF53098">
    <property type="entry name" value="Ribonuclease H-like"/>
    <property type="match status" value="1"/>
</dbReference>
<dbReference type="InterPro" id="IPR006941">
    <property type="entry name" value="RNase_CAF1"/>
</dbReference>
<dbReference type="Pfam" id="PF04857">
    <property type="entry name" value="CAF1"/>
    <property type="match status" value="1"/>
</dbReference>
<dbReference type="InterPro" id="IPR039637">
    <property type="entry name" value="CNOT7/CNOT8/Pop2"/>
</dbReference>
<keyword evidence="11" id="KW-0378">Hydrolase</keyword>
<keyword evidence="13" id="KW-0694">RNA-binding</keyword>
<evidence type="ECO:0000256" key="13">
    <source>
        <dbReference type="ARBA" id="ARBA00022884"/>
    </source>
</evidence>
<comment type="catalytic activity">
    <reaction evidence="1">
        <text>Exonucleolytic cleavage of poly(A) to 5'-AMP.</text>
        <dbReference type="EC" id="3.1.13.4"/>
    </reaction>
</comment>
<reference evidence="18 19" key="1">
    <citation type="journal article" date="2023" name="Hortic Res">
        <title>Pangenome of water caltrop reveals structural variations and asymmetric subgenome divergence after allopolyploidization.</title>
        <authorList>
            <person name="Zhang X."/>
            <person name="Chen Y."/>
            <person name="Wang L."/>
            <person name="Yuan Y."/>
            <person name="Fang M."/>
            <person name="Shi L."/>
            <person name="Lu R."/>
            <person name="Comes H.P."/>
            <person name="Ma Y."/>
            <person name="Chen Y."/>
            <person name="Huang G."/>
            <person name="Zhou Y."/>
            <person name="Zheng Z."/>
            <person name="Qiu Y."/>
        </authorList>
    </citation>
    <scope>NUCLEOTIDE SEQUENCE [LARGE SCALE GENOMIC DNA]</scope>
    <source>
        <strain evidence="18">F231</strain>
    </source>
</reference>
<accession>A0AAN7KI42</accession>
<evidence type="ECO:0000256" key="6">
    <source>
        <dbReference type="ARBA" id="ARBA00011757"/>
    </source>
</evidence>
<evidence type="ECO:0000256" key="16">
    <source>
        <dbReference type="ARBA" id="ARBA00023242"/>
    </source>
</evidence>
<evidence type="ECO:0000256" key="9">
    <source>
        <dbReference type="ARBA" id="ARBA00022722"/>
    </source>
</evidence>
<gene>
    <name evidence="18" type="ORF">SAY86_026584</name>
</gene>
<dbReference type="EC" id="3.1.13.4" evidence="7"/>
<evidence type="ECO:0000256" key="14">
    <source>
        <dbReference type="ARBA" id="ARBA00023015"/>
    </source>
</evidence>
<keyword evidence="14" id="KW-0805">Transcription regulation</keyword>
<evidence type="ECO:0000256" key="1">
    <source>
        <dbReference type="ARBA" id="ARBA00001663"/>
    </source>
</evidence>
<protein>
    <recommendedName>
        <fullName evidence="7">poly(A)-specific ribonuclease</fullName>
        <ecNumber evidence="7">3.1.13.4</ecNumber>
    </recommendedName>
</protein>
<evidence type="ECO:0000256" key="5">
    <source>
        <dbReference type="ARBA" id="ARBA00008372"/>
    </source>
</evidence>
<keyword evidence="9" id="KW-0540">Nuclease</keyword>
<organism evidence="18 19">
    <name type="scientific">Trapa natans</name>
    <name type="common">Water chestnut</name>
    <dbReference type="NCBI Taxonomy" id="22666"/>
    <lineage>
        <taxon>Eukaryota</taxon>
        <taxon>Viridiplantae</taxon>
        <taxon>Streptophyta</taxon>
        <taxon>Embryophyta</taxon>
        <taxon>Tracheophyta</taxon>
        <taxon>Spermatophyta</taxon>
        <taxon>Magnoliopsida</taxon>
        <taxon>eudicotyledons</taxon>
        <taxon>Gunneridae</taxon>
        <taxon>Pentapetalae</taxon>
        <taxon>rosids</taxon>
        <taxon>malvids</taxon>
        <taxon>Myrtales</taxon>
        <taxon>Lythraceae</taxon>
        <taxon>Trapa</taxon>
    </lineage>
</organism>
<dbReference type="GO" id="GO:0030014">
    <property type="term" value="C:CCR4-NOT complex"/>
    <property type="evidence" value="ECO:0007669"/>
    <property type="project" value="InterPro"/>
</dbReference>
<dbReference type="GO" id="GO:0046872">
    <property type="term" value="F:metal ion binding"/>
    <property type="evidence" value="ECO:0007669"/>
    <property type="project" value="UniProtKB-KW"/>
</dbReference>
<comment type="cofactor">
    <cofactor evidence="2">
        <name>a divalent metal cation</name>
        <dbReference type="ChEBI" id="CHEBI:60240"/>
    </cofactor>
</comment>
<evidence type="ECO:0000256" key="11">
    <source>
        <dbReference type="ARBA" id="ARBA00022801"/>
    </source>
</evidence>
<comment type="subcellular location">
    <subcellularLocation>
        <location evidence="4">Cytoplasm</location>
    </subcellularLocation>
    <subcellularLocation>
        <location evidence="3">Nucleus</location>
    </subcellularLocation>
</comment>
<keyword evidence="10" id="KW-0479">Metal-binding</keyword>
<evidence type="ECO:0000256" key="10">
    <source>
        <dbReference type="ARBA" id="ARBA00022723"/>
    </source>
</evidence>
<comment type="function">
    <text evidence="17">Ubiquitous transcription factor required for a diverse set of processes. It is a component of the CCR4 complex involved in the control of gene expression.</text>
</comment>
<comment type="subunit">
    <text evidence="6">Component of the CCR4-NOT complex, at least composed of CRR4 and CAF1 proteins.</text>
</comment>
<evidence type="ECO:0000313" key="19">
    <source>
        <dbReference type="Proteomes" id="UP001346149"/>
    </source>
</evidence>
<sequence>MTVAQRQPAMATDTVRSRLLSPDQKSVVIRQVWSYNLDFEFAIIRAVVRRYPFVSMDTEFPGVVFAPSASDGTPAALTHRHGLRGPRDQYRFLKRNVDALKLIQVGLTFSDAGGNLPGLGTSTTGFIWEFNFAGFNAARDPHSPESVALLRCQGVDLERNREEGVDCRRFAQLMLTSGLLFNQSVTWVTFHSAYDFGYLVKILTRRHLPSRLEDFLGLLRTFFGDRVYDIKHMIRFCDSLYGGLERVAKTLQVNRTVGKCHQAGSDSLLTWLAFRRMRDLFFVNPGPEKLAGVLYGLDIPLRAMH</sequence>
<comment type="similarity">
    <text evidence="5">Belongs to the CAF1 family.</text>
</comment>
<evidence type="ECO:0000256" key="12">
    <source>
        <dbReference type="ARBA" id="ARBA00022839"/>
    </source>
</evidence>
<dbReference type="GO" id="GO:0003723">
    <property type="term" value="F:RNA binding"/>
    <property type="evidence" value="ECO:0007669"/>
    <property type="project" value="UniProtKB-KW"/>
</dbReference>
<dbReference type="InterPro" id="IPR012337">
    <property type="entry name" value="RNaseH-like_sf"/>
</dbReference>
<dbReference type="GO" id="GO:0004535">
    <property type="term" value="F:poly(A)-specific ribonuclease activity"/>
    <property type="evidence" value="ECO:0007669"/>
    <property type="project" value="UniProtKB-EC"/>
</dbReference>
<proteinExistence type="inferred from homology"/>
<dbReference type="Proteomes" id="UP001346149">
    <property type="component" value="Unassembled WGS sequence"/>
</dbReference>
<keyword evidence="15" id="KW-0804">Transcription</keyword>
<dbReference type="AlphaFoldDB" id="A0AAN7KI42"/>
<keyword evidence="16" id="KW-0539">Nucleus</keyword>
<keyword evidence="12" id="KW-0269">Exonuclease</keyword>
<evidence type="ECO:0000256" key="3">
    <source>
        <dbReference type="ARBA" id="ARBA00004123"/>
    </source>
</evidence>